<organism evidence="3 5">
    <name type="scientific">Sphingosinicella microcystinivorans</name>
    <dbReference type="NCBI Taxonomy" id="335406"/>
    <lineage>
        <taxon>Bacteria</taxon>
        <taxon>Pseudomonadati</taxon>
        <taxon>Pseudomonadota</taxon>
        <taxon>Alphaproteobacteria</taxon>
        <taxon>Sphingomonadales</taxon>
        <taxon>Sphingosinicellaceae</taxon>
        <taxon>Sphingosinicella</taxon>
    </lineage>
</organism>
<sequence length="248" mass="26560">MTARYALLAALMLAPLAAPAKAQLRADKPADLTQPVTLQPGQGAIVVGFRRPDKPSAGKSAKVDFRRYDSAAQDIVLPPKDAKETGDTTTYHVRVKSAQKQLPLEHVVTVVSEGEYVLFGASAGPAEIANTFCFGAPVFRVKAGEVVYFGDMTPYVFVKLKDGSRAMMAVAYSSFPEDARKALEGRPELAQAFQAAENRNDATYRCAGTQMLAYQIPAEYMPAPPAPPEPEPEPEDAAAEPAAVSESE</sequence>
<feature type="chain" id="PRO_5042243989" evidence="2">
    <location>
        <begin position="23"/>
        <end position="248"/>
    </location>
</feature>
<dbReference type="AlphaFoldDB" id="A0AAD1D7I2"/>
<keyword evidence="2" id="KW-0732">Signal</keyword>
<evidence type="ECO:0000313" key="5">
    <source>
        <dbReference type="Proteomes" id="UP000275727"/>
    </source>
</evidence>
<evidence type="ECO:0000313" key="3">
    <source>
        <dbReference type="EMBL" id="BBE34802.1"/>
    </source>
</evidence>
<evidence type="ECO:0000256" key="1">
    <source>
        <dbReference type="SAM" id="MobiDB-lite"/>
    </source>
</evidence>
<protein>
    <submittedName>
        <fullName evidence="3">Uncharacterized protein</fullName>
    </submittedName>
</protein>
<accession>A0AAD1D7I2</accession>
<reference evidence="4 6" key="2">
    <citation type="submission" date="2018-10" db="EMBL/GenBank/DDBJ databases">
        <title>Genomic Encyclopedia of Type Strains, Phase IV (KMG-IV): sequencing the most valuable type-strain genomes for metagenomic binning, comparative biology and taxonomic classification.</title>
        <authorList>
            <person name="Goeker M."/>
        </authorList>
    </citation>
    <scope>NUCLEOTIDE SEQUENCE [LARGE SCALE GENOMIC DNA]</scope>
    <source>
        <strain evidence="4 6">DSM 19791</strain>
    </source>
</reference>
<dbReference type="EMBL" id="RBWX01000007">
    <property type="protein sequence ID" value="RKS91818.1"/>
    <property type="molecule type" value="Genomic_DNA"/>
</dbReference>
<evidence type="ECO:0000313" key="6">
    <source>
        <dbReference type="Proteomes" id="UP000276029"/>
    </source>
</evidence>
<dbReference type="KEGG" id="smic:SmB9_24600"/>
<proteinExistence type="predicted"/>
<gene>
    <name evidence="4" type="ORF">DFR51_1389</name>
    <name evidence="3" type="ORF">SmB9_24600</name>
</gene>
<reference evidence="3 5" key="1">
    <citation type="submission" date="2018-06" db="EMBL/GenBank/DDBJ databases">
        <title>Complete Genome Sequence of the Microcystin-Degrading Bacterium Sphingosinicella microcystinivorans Strain B-9.</title>
        <authorList>
            <person name="Jin H."/>
            <person name="Nishizawa T."/>
            <person name="Guo Y."/>
            <person name="Nishizawa A."/>
            <person name="Park H."/>
            <person name="Kato H."/>
            <person name="Tsuji K."/>
            <person name="Harada K."/>
        </authorList>
    </citation>
    <scope>NUCLEOTIDE SEQUENCE [LARGE SCALE GENOMIC DNA]</scope>
    <source>
        <strain evidence="3 5">B9</strain>
    </source>
</reference>
<feature type="compositionally biased region" description="Low complexity" evidence="1">
    <location>
        <begin position="239"/>
        <end position="248"/>
    </location>
</feature>
<dbReference type="Proteomes" id="UP000276029">
    <property type="component" value="Unassembled WGS sequence"/>
</dbReference>
<dbReference type="RefSeq" id="WP_126494754.1">
    <property type="nucleotide sequence ID" value="NZ_AP018711.1"/>
</dbReference>
<evidence type="ECO:0000256" key="2">
    <source>
        <dbReference type="SAM" id="SignalP"/>
    </source>
</evidence>
<feature type="signal peptide" evidence="2">
    <location>
        <begin position="1"/>
        <end position="22"/>
    </location>
</feature>
<feature type="region of interest" description="Disordered" evidence="1">
    <location>
        <begin position="218"/>
        <end position="248"/>
    </location>
</feature>
<keyword evidence="6" id="KW-1185">Reference proteome</keyword>
<name>A0AAD1D7I2_SPHMI</name>
<dbReference type="Proteomes" id="UP000275727">
    <property type="component" value="Chromosome"/>
</dbReference>
<dbReference type="EMBL" id="AP018711">
    <property type="protein sequence ID" value="BBE34802.1"/>
    <property type="molecule type" value="Genomic_DNA"/>
</dbReference>
<evidence type="ECO:0000313" key="4">
    <source>
        <dbReference type="EMBL" id="RKS91818.1"/>
    </source>
</evidence>